<feature type="coiled-coil region" evidence="1">
    <location>
        <begin position="33"/>
        <end position="60"/>
    </location>
</feature>
<name>A0A2Z6NEL3_TRISU</name>
<keyword evidence="1" id="KW-0175">Coiled coil</keyword>
<gene>
    <name evidence="3" type="ORF">TSUD_159910</name>
</gene>
<evidence type="ECO:0000256" key="1">
    <source>
        <dbReference type="SAM" id="Coils"/>
    </source>
</evidence>
<accession>A0A2Z6NEL3</accession>
<evidence type="ECO:0000313" key="3">
    <source>
        <dbReference type="EMBL" id="GAU27897.1"/>
    </source>
</evidence>
<dbReference type="EMBL" id="DF973363">
    <property type="protein sequence ID" value="GAU27897.1"/>
    <property type="molecule type" value="Genomic_DNA"/>
</dbReference>
<feature type="compositionally biased region" description="Acidic residues" evidence="2">
    <location>
        <begin position="70"/>
        <end position="95"/>
    </location>
</feature>
<reference evidence="4" key="1">
    <citation type="journal article" date="2017" name="Front. Plant Sci.">
        <title>Climate Clever Clovers: New Paradigm to Reduce the Environmental Footprint of Ruminants by Breeding Low Methanogenic Forages Utilizing Haplotype Variation.</title>
        <authorList>
            <person name="Kaur P."/>
            <person name="Appels R."/>
            <person name="Bayer P.E."/>
            <person name="Keeble-Gagnere G."/>
            <person name="Wang J."/>
            <person name="Hirakawa H."/>
            <person name="Shirasawa K."/>
            <person name="Vercoe P."/>
            <person name="Stefanova K."/>
            <person name="Durmic Z."/>
            <person name="Nichols P."/>
            <person name="Revell C."/>
            <person name="Isobe S.N."/>
            <person name="Edwards D."/>
            <person name="Erskine W."/>
        </authorList>
    </citation>
    <scope>NUCLEOTIDE SEQUENCE [LARGE SCALE GENOMIC DNA]</scope>
    <source>
        <strain evidence="4">cv. Daliak</strain>
    </source>
</reference>
<organism evidence="3 4">
    <name type="scientific">Trifolium subterraneum</name>
    <name type="common">Subterranean clover</name>
    <dbReference type="NCBI Taxonomy" id="3900"/>
    <lineage>
        <taxon>Eukaryota</taxon>
        <taxon>Viridiplantae</taxon>
        <taxon>Streptophyta</taxon>
        <taxon>Embryophyta</taxon>
        <taxon>Tracheophyta</taxon>
        <taxon>Spermatophyta</taxon>
        <taxon>Magnoliopsida</taxon>
        <taxon>eudicotyledons</taxon>
        <taxon>Gunneridae</taxon>
        <taxon>Pentapetalae</taxon>
        <taxon>rosids</taxon>
        <taxon>fabids</taxon>
        <taxon>Fabales</taxon>
        <taxon>Fabaceae</taxon>
        <taxon>Papilionoideae</taxon>
        <taxon>50 kb inversion clade</taxon>
        <taxon>NPAAA clade</taxon>
        <taxon>Hologalegina</taxon>
        <taxon>IRL clade</taxon>
        <taxon>Trifolieae</taxon>
        <taxon>Trifolium</taxon>
    </lineage>
</organism>
<evidence type="ECO:0000313" key="4">
    <source>
        <dbReference type="Proteomes" id="UP000242715"/>
    </source>
</evidence>
<proteinExistence type="predicted"/>
<dbReference type="AlphaFoldDB" id="A0A2Z6NEL3"/>
<dbReference type="OrthoDB" id="10501687at2759"/>
<dbReference type="Proteomes" id="UP000242715">
    <property type="component" value="Unassembled WGS sequence"/>
</dbReference>
<feature type="region of interest" description="Disordered" evidence="2">
    <location>
        <begin position="64"/>
        <end position="95"/>
    </location>
</feature>
<evidence type="ECO:0000256" key="2">
    <source>
        <dbReference type="SAM" id="MobiDB-lite"/>
    </source>
</evidence>
<keyword evidence="4" id="KW-1185">Reference proteome</keyword>
<protein>
    <submittedName>
        <fullName evidence="3">Uncharacterized protein</fullName>
    </submittedName>
</protein>
<sequence>MKIADGEGTSRPPTLTPEIQEMIRKMAQNEALVEQMLLKQQTFEEQLQQEQARSQKLQQELLQRLTPVPEDPEDDLPYPIYGEEEEDEDEEEQKS</sequence>